<dbReference type="InterPro" id="IPR004919">
    <property type="entry name" value="GmrSD_N"/>
</dbReference>
<protein>
    <recommendedName>
        <fullName evidence="5">HNH endonuclease</fullName>
    </recommendedName>
</protein>
<feature type="domain" description="GmrSD restriction endonucleases N-terminal" evidence="2">
    <location>
        <begin position="3"/>
        <end position="147"/>
    </location>
</feature>
<accession>A0A839GKS1</accession>
<reference evidence="3 4" key="1">
    <citation type="submission" date="2020-08" db="EMBL/GenBank/DDBJ databases">
        <title>Genomic Encyclopedia of Type Strains, Phase IV (KMG-IV): sequencing the most valuable type-strain genomes for metagenomic binning, comparative biology and taxonomic classification.</title>
        <authorList>
            <person name="Goeker M."/>
        </authorList>
    </citation>
    <scope>NUCLEOTIDE SEQUENCE [LARGE SCALE GENOMIC DNA]</scope>
    <source>
        <strain evidence="3 4">DSM 29854</strain>
    </source>
</reference>
<evidence type="ECO:0000313" key="3">
    <source>
        <dbReference type="EMBL" id="MBA9078393.1"/>
    </source>
</evidence>
<dbReference type="Pfam" id="PF01844">
    <property type="entry name" value="HNH"/>
    <property type="match status" value="1"/>
</dbReference>
<keyword evidence="4" id="KW-1185">Reference proteome</keyword>
<dbReference type="InterPro" id="IPR003615">
    <property type="entry name" value="HNH_nuc"/>
</dbReference>
<dbReference type="GO" id="GO:0004519">
    <property type="term" value="F:endonuclease activity"/>
    <property type="evidence" value="ECO:0007669"/>
    <property type="project" value="InterPro"/>
</dbReference>
<evidence type="ECO:0000259" key="2">
    <source>
        <dbReference type="Pfam" id="PF03235"/>
    </source>
</evidence>
<dbReference type="Pfam" id="PF03235">
    <property type="entry name" value="GmrSD_N"/>
    <property type="match status" value="1"/>
</dbReference>
<evidence type="ECO:0000313" key="4">
    <source>
        <dbReference type="Proteomes" id="UP000563094"/>
    </source>
</evidence>
<dbReference type="Proteomes" id="UP000563094">
    <property type="component" value="Unassembled WGS sequence"/>
</dbReference>
<dbReference type="GO" id="GO:0008270">
    <property type="term" value="F:zinc ion binding"/>
    <property type="evidence" value="ECO:0007669"/>
    <property type="project" value="InterPro"/>
</dbReference>
<dbReference type="CDD" id="cd00085">
    <property type="entry name" value="HNHc"/>
    <property type="match status" value="1"/>
</dbReference>
<gene>
    <name evidence="3" type="ORF">FHS90_003119</name>
</gene>
<evidence type="ECO:0008006" key="5">
    <source>
        <dbReference type="Google" id="ProtNLM"/>
    </source>
</evidence>
<feature type="domain" description="HNH" evidence="1">
    <location>
        <begin position="351"/>
        <end position="395"/>
    </location>
</feature>
<dbReference type="InterPro" id="IPR002711">
    <property type="entry name" value="HNH"/>
</dbReference>
<dbReference type="Gene3D" id="1.10.30.50">
    <property type="match status" value="1"/>
</dbReference>
<evidence type="ECO:0000259" key="1">
    <source>
        <dbReference type="Pfam" id="PF01844"/>
    </source>
</evidence>
<dbReference type="PANTHER" id="PTHR39639">
    <property type="entry name" value="CHROMOSOME 16, WHOLE GENOME SHOTGUN SEQUENCE"/>
    <property type="match status" value="1"/>
</dbReference>
<proteinExistence type="predicted"/>
<dbReference type="PANTHER" id="PTHR39639:SF1">
    <property type="entry name" value="DUF262 DOMAIN-CONTAINING PROTEIN"/>
    <property type="match status" value="1"/>
</dbReference>
<organism evidence="3 4">
    <name type="scientific">Rufibacter quisquiliarum</name>
    <dbReference type="NCBI Taxonomy" id="1549639"/>
    <lineage>
        <taxon>Bacteria</taxon>
        <taxon>Pseudomonadati</taxon>
        <taxon>Bacteroidota</taxon>
        <taxon>Cytophagia</taxon>
        <taxon>Cytophagales</taxon>
        <taxon>Hymenobacteraceae</taxon>
        <taxon>Rufibacter</taxon>
    </lineage>
</organism>
<dbReference type="GO" id="GO:0003676">
    <property type="term" value="F:nucleic acid binding"/>
    <property type="evidence" value="ECO:0007669"/>
    <property type="project" value="InterPro"/>
</dbReference>
<dbReference type="RefSeq" id="WP_182513631.1">
    <property type="nucleotide sequence ID" value="NZ_JACJIQ010000012.1"/>
</dbReference>
<dbReference type="EMBL" id="JACJIQ010000012">
    <property type="protein sequence ID" value="MBA9078393.1"/>
    <property type="molecule type" value="Genomic_DNA"/>
</dbReference>
<dbReference type="AlphaFoldDB" id="A0A839GKS1"/>
<sequence length="413" mass="48671">MTIQDFINNRNKYKIDYTYQRPNNAWSNEDKQCLVDTILRSEPLPVFFLNYKSDEKVYYIVDGQQRLNCISLFYDNKIKLNQKFSGQQLDGKTFNGANPLDDDDKYNFLNYNLNFHVMEDYDDERVRLIFSRLQRGKPLSLGERLNAKPGTIVECMRDLAAHPFMAKSIGVSKERYGVFPDTARILFYEKFGAKQSGSEELYNFFDNYKGLNKKSKEFKNAITILNYLEKCFPAEPGNYRHLEKHAWVLAVYTMLRELRLSYSLVGQEEKFKKFIIDFHSKVYNEDFRKSKPNYQRFYDNVRGGWSEKIIALRRDILIKEFLAKFPLSELDDKRQISDEDKIAVFAVKKTCKLCGCGFKDYKEAEYHHRERYIDGGKSSIENIMILCTTCHDRIHGKVEITIPTEEELAENEE</sequence>
<name>A0A839GKS1_9BACT</name>
<comment type="caution">
    <text evidence="3">The sequence shown here is derived from an EMBL/GenBank/DDBJ whole genome shotgun (WGS) entry which is preliminary data.</text>
</comment>